<evidence type="ECO:0000313" key="1">
    <source>
        <dbReference type="EMBL" id="GFT87728.1"/>
    </source>
</evidence>
<keyword evidence="2" id="KW-1185">Reference proteome</keyword>
<comment type="caution">
    <text evidence="1">The sequence shown here is derived from an EMBL/GenBank/DDBJ whole genome shotgun (WGS) entry which is preliminary data.</text>
</comment>
<gene>
    <name evidence="1" type="ORF">NPIL_453841</name>
</gene>
<accession>A0A8X6U703</accession>
<dbReference type="Proteomes" id="UP000887013">
    <property type="component" value="Unassembled WGS sequence"/>
</dbReference>
<sequence length="98" mass="11837">MWLHSHHRTASIFNRLLTSDKMWVLYDTPKRFKYRLSSKDTVPHCDRPSVPPRKIILCVLWTGRQVVYYKLRPTSLRTCTRSNWNVCNIHCKRRSQHL</sequence>
<organism evidence="1 2">
    <name type="scientific">Nephila pilipes</name>
    <name type="common">Giant wood spider</name>
    <name type="synonym">Nephila maculata</name>
    <dbReference type="NCBI Taxonomy" id="299642"/>
    <lineage>
        <taxon>Eukaryota</taxon>
        <taxon>Metazoa</taxon>
        <taxon>Ecdysozoa</taxon>
        <taxon>Arthropoda</taxon>
        <taxon>Chelicerata</taxon>
        <taxon>Arachnida</taxon>
        <taxon>Araneae</taxon>
        <taxon>Araneomorphae</taxon>
        <taxon>Entelegynae</taxon>
        <taxon>Araneoidea</taxon>
        <taxon>Nephilidae</taxon>
        <taxon>Nephila</taxon>
    </lineage>
</organism>
<reference evidence="1" key="1">
    <citation type="submission" date="2020-08" db="EMBL/GenBank/DDBJ databases">
        <title>Multicomponent nature underlies the extraordinary mechanical properties of spider dragline silk.</title>
        <authorList>
            <person name="Kono N."/>
            <person name="Nakamura H."/>
            <person name="Mori M."/>
            <person name="Yoshida Y."/>
            <person name="Ohtoshi R."/>
            <person name="Malay A.D."/>
            <person name="Moran D.A.P."/>
            <person name="Tomita M."/>
            <person name="Numata K."/>
            <person name="Arakawa K."/>
        </authorList>
    </citation>
    <scope>NUCLEOTIDE SEQUENCE</scope>
</reference>
<proteinExistence type="predicted"/>
<protein>
    <submittedName>
        <fullName evidence="1">Uncharacterized protein</fullName>
    </submittedName>
</protein>
<dbReference type="InterPro" id="IPR036397">
    <property type="entry name" value="RNaseH_sf"/>
</dbReference>
<dbReference type="Gene3D" id="3.30.420.10">
    <property type="entry name" value="Ribonuclease H-like superfamily/Ribonuclease H"/>
    <property type="match status" value="1"/>
</dbReference>
<evidence type="ECO:0000313" key="2">
    <source>
        <dbReference type="Proteomes" id="UP000887013"/>
    </source>
</evidence>
<dbReference type="AlphaFoldDB" id="A0A8X6U703"/>
<dbReference type="GO" id="GO:0003676">
    <property type="term" value="F:nucleic acid binding"/>
    <property type="evidence" value="ECO:0007669"/>
    <property type="project" value="InterPro"/>
</dbReference>
<dbReference type="OrthoDB" id="7600185at2759"/>
<dbReference type="EMBL" id="BMAW01073437">
    <property type="protein sequence ID" value="GFT87728.1"/>
    <property type="molecule type" value="Genomic_DNA"/>
</dbReference>
<name>A0A8X6U703_NEPPI</name>